<reference evidence="7" key="1">
    <citation type="submission" date="2021-04" db="EMBL/GenBank/DDBJ databases">
        <title>Luteolibacter sp. 32A isolated from the skin of an Anderson's salamander (Ambystoma andersonii).</title>
        <authorList>
            <person name="Spergser J."/>
            <person name="Busse H.-J."/>
        </authorList>
    </citation>
    <scope>NUCLEOTIDE SEQUENCE</scope>
    <source>
        <strain evidence="7">32A</strain>
    </source>
</reference>
<dbReference type="SUPFAM" id="SSF49899">
    <property type="entry name" value="Concanavalin A-like lectins/glucanases"/>
    <property type="match status" value="3"/>
</dbReference>
<dbReference type="Pfam" id="PF13385">
    <property type="entry name" value="Laminin_G_3"/>
    <property type="match status" value="3"/>
</dbReference>
<accession>A0A975G8P4</accession>
<dbReference type="PANTHER" id="PTHR42535">
    <property type="entry name" value="OOKINETE PROTEIN, PUTATIVE-RELATED"/>
    <property type="match status" value="1"/>
</dbReference>
<keyword evidence="1 5" id="KW-0732">Signal</keyword>
<feature type="domain" description="Fibronectin type-III" evidence="6">
    <location>
        <begin position="1530"/>
        <end position="1615"/>
    </location>
</feature>
<dbReference type="SUPFAM" id="SSF49265">
    <property type="entry name" value="Fibronectin type III"/>
    <property type="match status" value="3"/>
</dbReference>
<dbReference type="Gene3D" id="2.60.120.200">
    <property type="match status" value="3"/>
</dbReference>
<dbReference type="InterPro" id="IPR006558">
    <property type="entry name" value="LamG-like"/>
</dbReference>
<feature type="domain" description="Fibronectin type-III" evidence="6">
    <location>
        <begin position="1226"/>
        <end position="1316"/>
    </location>
</feature>
<dbReference type="Gene3D" id="1.50.10.100">
    <property type="entry name" value="Chondroitin AC/alginate lyase"/>
    <property type="match status" value="1"/>
</dbReference>
<evidence type="ECO:0000256" key="3">
    <source>
        <dbReference type="ARBA" id="ARBA00023239"/>
    </source>
</evidence>
<dbReference type="InterPro" id="IPR008929">
    <property type="entry name" value="Chondroitin_lyas"/>
</dbReference>
<evidence type="ECO:0000256" key="5">
    <source>
        <dbReference type="SAM" id="SignalP"/>
    </source>
</evidence>
<dbReference type="InterPro" id="IPR013783">
    <property type="entry name" value="Ig-like_fold"/>
</dbReference>
<gene>
    <name evidence="7" type="ORF">KBB96_18045</name>
</gene>
<keyword evidence="2" id="KW-1015">Disulfide bond</keyword>
<dbReference type="EMBL" id="CP073100">
    <property type="protein sequence ID" value="QUE50750.1"/>
    <property type="molecule type" value="Genomic_DNA"/>
</dbReference>
<dbReference type="SMART" id="SM00060">
    <property type="entry name" value="FN3"/>
    <property type="match status" value="4"/>
</dbReference>
<feature type="region of interest" description="Disordered" evidence="4">
    <location>
        <begin position="734"/>
        <end position="753"/>
    </location>
</feature>
<protein>
    <submittedName>
        <fullName evidence="7">Alginate lyase family protein</fullName>
    </submittedName>
</protein>
<dbReference type="GO" id="GO:0016829">
    <property type="term" value="F:lyase activity"/>
    <property type="evidence" value="ECO:0007669"/>
    <property type="project" value="UniProtKB-KW"/>
</dbReference>
<dbReference type="InterPro" id="IPR003961">
    <property type="entry name" value="FN3_dom"/>
</dbReference>
<sequence>MHPPSRCAGFVPARFLALCPGLATGSVLFAAVAALKAGTLTFNTTAPTGGAAAVSSWTGATFDADNVGGSGVNANGGSDNGAANDGTTYVAGNRPVQGQTFTTGSNTGGYLLSAVTVRMQGYTSNTASGGNIGGYDLNDTGSALRLRVGRIDGSVFVPFTQETAACGGSGNPGQGGTANGPGTYLTFTLGAPIVLAPNTVYGFDFGTTGDYFEMLGIRNGASGGNPYAGGTAYTSGANGYGNNAVTTQTGERAFLVDMTTYTAPTPGTFVHPGLLHTDADFERMRTKVAQGAQPWADGWGALTSNGRAQLGTAPRPLQTVIRGGDGQNFTQMYIDIARAYQLALRWKVSGDTAYADQAVVFLNAWSNTMTTLTGNSDRFLAAGIYGYEWANAAEIMRTYPGWAAADVTKFQNLLVNVFYPMNHDFLVNHNGAAITNYWANWDLCNMASMLAIGVFCDRQDIYDEAVDYFYNGKGNGSVSKFVYQVHPGYLGQWQESGRDQGHTTFGISLVGPICEMAWNQGLDFYGFDNNRFLAGSEYVAKYNLGYDVPFQPYAWGTGQSGSWQIQTVVSNAARGIYRPCWALVYNHYVNRRGIAAPYTGGETTLLQPEGDGGNGDQLGFGTLTFSRDPIATGQKPSGLSAMEDANTIKLNWWGAAYATSCNIKRATTSGGPYTTIATGVTDLLTYTDSGLPPGAYYYVVTGTTASGETAASNEARAVSRAELHTWLKLDEATGTTASDASGRSHTGTLVNGPTWTTGKTGNALSFDGTDDYVSLPNSLVRDLDDFTVSTWVYLNANNTWSRIFDFGDSNGRGMYLTTKNGGGVVSFGSYTVYNYNTQTINGTAALPTAQWVHVAVSVSGKTGTLYVNGVAVGQNTSLDYQPLQLGQTRGNYLGKSNWADPYLNGKLDDFRLYRGVLNADEIRTLAASGTAHLEFDEASGTTATDITGNGWNGTLVNGPLWSTSGKIASAVDLDGSNDHVTLPAGVVNGLTTATISTWVNLDTVSNWSRVFDFGTGTTTYMFLTPKNGNTGTVRFAISTGGGGGEQKIDGAAAIATGGWHHVAVTLNGATGTLYVDGVQVGQNTAMTLTPSSLGATTQNRIGRSQYNDPYLDGRVDDFRIFGRALTASEVSALAGTFPAPSAPAASSGNNSVALSWAAVSGASSYQIRRSTTNGGPYTTLAVGLSSTSWTDGSAVNGTTYYYVIAAVTPLGESVSSQLTALPLPPPPAVPTALALNGWNGSVDLTWTASSGATSYTVKRGSTSGTYTQTFTGITTTMWSDTTAADGTTYYYVVSASNMGGESANSSEVSVLFTQPRAYLKFDETTGTAAADASGNAWQGTLVNGPLWSAGRSNNTVDLDGTDDHVTLPTGVVNGVTGCTVMLWANLDNVATWQRLFDFGNSASVYMFLTPKNGANNNLRFAISTAGGGGEQKIDGTAPFPTGGWHHVAVALAGATGTLYVDGVQVGQNTAMTLTPSSLGSTTKNYLGRSQYASDPCLAGRVDEFRIYNRALTGSEIASLMATSPLGLMAAPTGIAATAGTTQVALAWTAPAGATGYDVLRATVAGGPYTVISTNQSAASYTDTGLTTGTTYYYVVVARSATSESQDSAEVSATAQ</sequence>
<keyword evidence="8" id="KW-1185">Reference proteome</keyword>
<dbReference type="PROSITE" id="PS50853">
    <property type="entry name" value="FN3"/>
    <property type="match status" value="3"/>
</dbReference>
<name>A0A975G8P4_9BACT</name>
<evidence type="ECO:0000256" key="2">
    <source>
        <dbReference type="ARBA" id="ARBA00023157"/>
    </source>
</evidence>
<dbReference type="SMART" id="SM00560">
    <property type="entry name" value="LamGL"/>
    <property type="match status" value="3"/>
</dbReference>
<evidence type="ECO:0000313" key="7">
    <source>
        <dbReference type="EMBL" id="QUE50750.1"/>
    </source>
</evidence>
<dbReference type="KEGG" id="lamb:KBB96_18045"/>
<evidence type="ECO:0000256" key="1">
    <source>
        <dbReference type="ARBA" id="ARBA00022729"/>
    </source>
</evidence>
<dbReference type="SUPFAM" id="SSF48230">
    <property type="entry name" value="Chondroitin AC/alginate lyase"/>
    <property type="match status" value="1"/>
</dbReference>
<dbReference type="InterPro" id="IPR013320">
    <property type="entry name" value="ConA-like_dom_sf"/>
</dbReference>
<keyword evidence="3 7" id="KW-0456">Lyase</keyword>
<feature type="chain" id="PRO_5037606594" evidence="5">
    <location>
        <begin position="31"/>
        <end position="1615"/>
    </location>
</feature>
<organism evidence="7 8">
    <name type="scientific">Luteolibacter ambystomatis</name>
    <dbReference type="NCBI Taxonomy" id="2824561"/>
    <lineage>
        <taxon>Bacteria</taxon>
        <taxon>Pseudomonadati</taxon>
        <taxon>Verrucomicrobiota</taxon>
        <taxon>Verrucomicrobiia</taxon>
        <taxon>Verrucomicrobiales</taxon>
        <taxon>Verrucomicrobiaceae</taxon>
        <taxon>Luteolibacter</taxon>
    </lineage>
</organism>
<dbReference type="Gene3D" id="2.60.40.10">
    <property type="entry name" value="Immunoglobulins"/>
    <property type="match status" value="4"/>
</dbReference>
<dbReference type="GO" id="GO:0042597">
    <property type="term" value="C:periplasmic space"/>
    <property type="evidence" value="ECO:0007669"/>
    <property type="project" value="InterPro"/>
</dbReference>
<dbReference type="Proteomes" id="UP000676169">
    <property type="component" value="Chromosome"/>
</dbReference>
<dbReference type="PANTHER" id="PTHR42535:SF2">
    <property type="entry name" value="CHROMOSOME UNDETERMINED SCAFFOLD_146, WHOLE GENOME SHOTGUN SEQUENCE"/>
    <property type="match status" value="1"/>
</dbReference>
<feature type="signal peptide" evidence="5">
    <location>
        <begin position="1"/>
        <end position="30"/>
    </location>
</feature>
<dbReference type="RefSeq" id="WP_211630889.1">
    <property type="nucleotide sequence ID" value="NZ_CP073100.1"/>
</dbReference>
<dbReference type="InterPro" id="IPR008397">
    <property type="entry name" value="Alginate_lyase_dom"/>
</dbReference>
<proteinExistence type="predicted"/>
<feature type="domain" description="Fibronectin type-III" evidence="6">
    <location>
        <begin position="1139"/>
        <end position="1225"/>
    </location>
</feature>
<dbReference type="CDD" id="cd00063">
    <property type="entry name" value="FN3"/>
    <property type="match status" value="1"/>
</dbReference>
<dbReference type="Pfam" id="PF00041">
    <property type="entry name" value="fn3"/>
    <property type="match status" value="1"/>
</dbReference>
<evidence type="ECO:0000256" key="4">
    <source>
        <dbReference type="SAM" id="MobiDB-lite"/>
    </source>
</evidence>
<dbReference type="Pfam" id="PF05426">
    <property type="entry name" value="Alginate_lyase"/>
    <property type="match status" value="1"/>
</dbReference>
<dbReference type="InterPro" id="IPR036116">
    <property type="entry name" value="FN3_sf"/>
</dbReference>
<evidence type="ECO:0000313" key="8">
    <source>
        <dbReference type="Proteomes" id="UP000676169"/>
    </source>
</evidence>
<evidence type="ECO:0000259" key="6">
    <source>
        <dbReference type="PROSITE" id="PS50853"/>
    </source>
</evidence>